<organism evidence="2 3">
    <name type="scientific">Inquilinus ginsengisoli</name>
    <dbReference type="NCBI Taxonomy" id="363840"/>
    <lineage>
        <taxon>Bacteria</taxon>
        <taxon>Pseudomonadati</taxon>
        <taxon>Pseudomonadota</taxon>
        <taxon>Alphaproteobacteria</taxon>
        <taxon>Rhodospirillales</taxon>
        <taxon>Rhodospirillaceae</taxon>
        <taxon>Inquilinus</taxon>
    </lineage>
</organism>
<evidence type="ECO:0000259" key="1">
    <source>
        <dbReference type="Pfam" id="PF13529"/>
    </source>
</evidence>
<protein>
    <recommendedName>
        <fullName evidence="1">Peptidase C39-like domain-containing protein</fullName>
    </recommendedName>
</protein>
<evidence type="ECO:0000313" key="3">
    <source>
        <dbReference type="Proteomes" id="UP001262410"/>
    </source>
</evidence>
<dbReference type="RefSeq" id="WP_309799636.1">
    <property type="nucleotide sequence ID" value="NZ_JAVDPW010000010.1"/>
</dbReference>
<keyword evidence="3" id="KW-1185">Reference proteome</keyword>
<feature type="domain" description="Peptidase C39-like" evidence="1">
    <location>
        <begin position="12"/>
        <end position="178"/>
    </location>
</feature>
<dbReference type="InterPro" id="IPR039564">
    <property type="entry name" value="Peptidase_C39-like"/>
</dbReference>
<proteinExistence type="predicted"/>
<sequence length="209" mass="22363">MDDISQRAPASPVPYFSQWESPDRAEDILAGRLPLAEDPNWAKSGATDAADYARWADHICGMACLKMVLAARTGRAPPLLELARGATAHGGYVVEGEAIKGLIYAPFVAFVRAEFGLSAQIVTGITARGIPGILRGAQFFIASVHPSIRRPETEAPAKGGHLVLVHGFEDGRLVFHNPSGHDRAAREAVALPVETFDRFFAGRGIAILP</sequence>
<dbReference type="Proteomes" id="UP001262410">
    <property type="component" value="Unassembled WGS sequence"/>
</dbReference>
<dbReference type="Gene3D" id="3.90.70.10">
    <property type="entry name" value="Cysteine proteinases"/>
    <property type="match status" value="1"/>
</dbReference>
<dbReference type="EMBL" id="JAVDPW010000010">
    <property type="protein sequence ID" value="MDR6293032.1"/>
    <property type="molecule type" value="Genomic_DNA"/>
</dbReference>
<gene>
    <name evidence="2" type="ORF">E9232_005577</name>
</gene>
<accession>A0ABU1JWM5</accession>
<name>A0ABU1JWM5_9PROT</name>
<comment type="caution">
    <text evidence="2">The sequence shown here is derived from an EMBL/GenBank/DDBJ whole genome shotgun (WGS) entry which is preliminary data.</text>
</comment>
<dbReference type="Pfam" id="PF13529">
    <property type="entry name" value="Peptidase_C39_2"/>
    <property type="match status" value="1"/>
</dbReference>
<evidence type="ECO:0000313" key="2">
    <source>
        <dbReference type="EMBL" id="MDR6293032.1"/>
    </source>
</evidence>
<reference evidence="2 3" key="1">
    <citation type="submission" date="2023-07" db="EMBL/GenBank/DDBJ databases">
        <title>Sorghum-associated microbial communities from plants grown in Nebraska, USA.</title>
        <authorList>
            <person name="Schachtman D."/>
        </authorList>
    </citation>
    <scope>NUCLEOTIDE SEQUENCE [LARGE SCALE GENOMIC DNA]</scope>
    <source>
        <strain evidence="2 3">584</strain>
    </source>
</reference>